<comment type="caution">
    <text evidence="5">The sequence shown here is derived from an EMBL/GenBank/DDBJ whole genome shotgun (WGS) entry which is preliminary data.</text>
</comment>
<dbReference type="GO" id="GO:0016121">
    <property type="term" value="P:carotene catabolic process"/>
    <property type="evidence" value="ECO:0007669"/>
    <property type="project" value="TreeGrafter"/>
</dbReference>
<comment type="cofactor">
    <cofactor evidence="4">
        <name>Fe(2+)</name>
        <dbReference type="ChEBI" id="CHEBI:29033"/>
    </cofactor>
    <text evidence="4">Binds 1 Fe(2+) ion per subunit.</text>
</comment>
<accession>A0A846HCC5</accession>
<name>A0A846HCC5_9CYAN</name>
<keyword evidence="3 4" id="KW-0408">Iron</keyword>
<dbReference type="PANTHER" id="PTHR10543:SF139">
    <property type="entry name" value="DIOXYGENASE"/>
    <property type="match status" value="1"/>
</dbReference>
<evidence type="ECO:0000256" key="2">
    <source>
        <dbReference type="ARBA" id="ARBA00022723"/>
    </source>
</evidence>
<keyword evidence="6" id="KW-1185">Reference proteome</keyword>
<gene>
    <name evidence="5" type="ORF">PI95_018950</name>
</gene>
<dbReference type="InterPro" id="IPR004294">
    <property type="entry name" value="Carotenoid_Oase"/>
</dbReference>
<evidence type="ECO:0000313" key="6">
    <source>
        <dbReference type="Proteomes" id="UP000031549"/>
    </source>
</evidence>
<dbReference type="AlphaFoldDB" id="A0A846HCC5"/>
<dbReference type="GO" id="GO:0046872">
    <property type="term" value="F:metal ion binding"/>
    <property type="evidence" value="ECO:0007669"/>
    <property type="project" value="UniProtKB-KW"/>
</dbReference>
<proteinExistence type="inferred from homology"/>
<dbReference type="PANTHER" id="PTHR10543">
    <property type="entry name" value="BETA-CAROTENE DIOXYGENASE"/>
    <property type="match status" value="1"/>
</dbReference>
<keyword evidence="2 4" id="KW-0479">Metal-binding</keyword>
<organism evidence="5 6">
    <name type="scientific">Hassallia byssoidea VB512170</name>
    <dbReference type="NCBI Taxonomy" id="1304833"/>
    <lineage>
        <taxon>Bacteria</taxon>
        <taxon>Bacillati</taxon>
        <taxon>Cyanobacteriota</taxon>
        <taxon>Cyanophyceae</taxon>
        <taxon>Nostocales</taxon>
        <taxon>Tolypothrichaceae</taxon>
        <taxon>Hassallia</taxon>
    </lineage>
</organism>
<evidence type="ECO:0000256" key="4">
    <source>
        <dbReference type="PIRSR" id="PIRSR604294-1"/>
    </source>
</evidence>
<feature type="binding site" evidence="4">
    <location>
        <position position="286"/>
    </location>
    <ligand>
        <name>Fe cation</name>
        <dbReference type="ChEBI" id="CHEBI:24875"/>
        <note>catalytic</note>
    </ligand>
</feature>
<dbReference type="Proteomes" id="UP000031549">
    <property type="component" value="Unassembled WGS sequence"/>
</dbReference>
<reference evidence="5 6" key="1">
    <citation type="journal article" date="2015" name="Genome Announc.">
        <title>Draft Genome Sequence of Cyanobacterium Hassallia byssoidea Strain VB512170, Isolated from Monuments in India.</title>
        <authorList>
            <person name="Singh D."/>
            <person name="Chandrababunaidu M.M."/>
            <person name="Panda A."/>
            <person name="Sen D."/>
            <person name="Bhattacharyya S."/>
            <person name="Adhikary S.P."/>
            <person name="Tripathy S."/>
        </authorList>
    </citation>
    <scope>NUCLEOTIDE SEQUENCE [LARGE SCALE GENOMIC DNA]</scope>
    <source>
        <strain evidence="5 6">VB512170</strain>
    </source>
</reference>
<evidence type="ECO:0000256" key="3">
    <source>
        <dbReference type="ARBA" id="ARBA00023004"/>
    </source>
</evidence>
<dbReference type="EMBL" id="JTCM02000045">
    <property type="protein sequence ID" value="NEU74578.1"/>
    <property type="molecule type" value="Genomic_DNA"/>
</dbReference>
<evidence type="ECO:0000313" key="5">
    <source>
        <dbReference type="EMBL" id="NEU74578.1"/>
    </source>
</evidence>
<comment type="similarity">
    <text evidence="1">Belongs to the carotenoid oxygenase family.</text>
</comment>
<protein>
    <recommendedName>
        <fullName evidence="7">Dioxygenase</fullName>
    </recommendedName>
</protein>
<feature type="binding site" evidence="4">
    <location>
        <position position="219"/>
    </location>
    <ligand>
        <name>Fe cation</name>
        <dbReference type="ChEBI" id="CHEBI:24875"/>
        <note>catalytic</note>
    </ligand>
</feature>
<dbReference type="GO" id="GO:0010436">
    <property type="term" value="F:carotenoid dioxygenase activity"/>
    <property type="evidence" value="ECO:0007669"/>
    <property type="project" value="TreeGrafter"/>
</dbReference>
<sequence length="480" mass="53090">MVQNKLFPTWAKAITQPATEFGLTPLPVITGAIPTGLRGSLYYNGPARLERGGRRAGHWFDGDGAVLAVHFTDTGATGVYRYVQTAGYQAEEKAGKFLFETYGMTPRVPIWKQLGARPKNCANISVMALPDKLLALWEGGLPHALDLVNLETFGLDNLGGLADSGAYAAHPKLDPQTQAIYNFGVTYGVKAVLHIYQCDRAGQIQQQAEIELDGLPLIHDFVLAGNYLVFFIPPVRLNPVPYLARMACFGDSLQWQKEQGTQIIVIDKTTLKVVSRSTESPWFQWHFANGYTDASGCAVVHLVRYEDFQSNQFNKEVATGQTRTIAKGTLFSIRLDPQSGKAIEMRQLLDRSCAFPSVPPDRVGQESRFTYLLMHRFGVDIGQELYGAIARFDHQTKTLTEADFGDNRYPMKAIYAVDAENPEKGWVLTVVFDGNSCSSEVWIFEQEHLDAEPVCRLALPSVVSFGFGGTWKSASVANTF</sequence>
<evidence type="ECO:0008006" key="7">
    <source>
        <dbReference type="Google" id="ProtNLM"/>
    </source>
</evidence>
<dbReference type="Pfam" id="PF03055">
    <property type="entry name" value="RPE65"/>
    <property type="match status" value="1"/>
</dbReference>
<evidence type="ECO:0000256" key="1">
    <source>
        <dbReference type="ARBA" id="ARBA00006787"/>
    </source>
</evidence>
<feature type="binding site" evidence="4">
    <location>
        <position position="170"/>
    </location>
    <ligand>
        <name>Fe cation</name>
        <dbReference type="ChEBI" id="CHEBI:24875"/>
        <note>catalytic</note>
    </ligand>
</feature>